<accession>A0A645HPC1</accession>
<organism evidence="2">
    <name type="scientific">bioreactor metagenome</name>
    <dbReference type="NCBI Taxonomy" id="1076179"/>
    <lineage>
        <taxon>unclassified sequences</taxon>
        <taxon>metagenomes</taxon>
        <taxon>ecological metagenomes</taxon>
    </lineage>
</organism>
<gene>
    <name evidence="2" type="ORF">SDC9_188346</name>
</gene>
<reference evidence="2" key="1">
    <citation type="submission" date="2019-08" db="EMBL/GenBank/DDBJ databases">
        <authorList>
            <person name="Kucharzyk K."/>
            <person name="Murdoch R.W."/>
            <person name="Higgins S."/>
            <person name="Loffler F."/>
        </authorList>
    </citation>
    <scope>NUCLEOTIDE SEQUENCE</scope>
</reference>
<name>A0A645HPC1_9ZZZZ</name>
<proteinExistence type="predicted"/>
<sequence length="79" mass="8237">MIGKDSAQFGVEHARQFAPELPCFDGIALPNRAGEVDLPALDTAGNVGVPVLAHGVDRVEGGTHVGQPSHLLRAEDGRV</sequence>
<dbReference type="EMBL" id="VSSQ01097441">
    <property type="protein sequence ID" value="MPN40807.1"/>
    <property type="molecule type" value="Genomic_DNA"/>
</dbReference>
<comment type="caution">
    <text evidence="2">The sequence shown here is derived from an EMBL/GenBank/DDBJ whole genome shotgun (WGS) entry which is preliminary data.</text>
</comment>
<feature type="region of interest" description="Disordered" evidence="1">
    <location>
        <begin position="60"/>
        <end position="79"/>
    </location>
</feature>
<evidence type="ECO:0000256" key="1">
    <source>
        <dbReference type="SAM" id="MobiDB-lite"/>
    </source>
</evidence>
<protein>
    <submittedName>
        <fullName evidence="2">Uncharacterized protein</fullName>
    </submittedName>
</protein>
<evidence type="ECO:0000313" key="2">
    <source>
        <dbReference type="EMBL" id="MPN40807.1"/>
    </source>
</evidence>
<dbReference type="AlphaFoldDB" id="A0A645HPC1"/>